<dbReference type="SUPFAM" id="SSF52166">
    <property type="entry name" value="Ribosomal protein L4"/>
    <property type="match status" value="1"/>
</dbReference>
<dbReference type="InterPro" id="IPR023574">
    <property type="entry name" value="Ribosomal_uL4_dom_sf"/>
</dbReference>
<proteinExistence type="inferred from homology"/>
<dbReference type="EMBL" id="KT007051">
    <property type="protein sequence ID" value="AKQ04862.1"/>
    <property type="molecule type" value="Genomic_DNA"/>
</dbReference>
<feature type="region of interest" description="Disordered" evidence="6">
    <location>
        <begin position="47"/>
        <end position="78"/>
    </location>
</feature>
<evidence type="ECO:0000256" key="6">
    <source>
        <dbReference type="SAM" id="MobiDB-lite"/>
    </source>
</evidence>
<evidence type="ECO:0000256" key="1">
    <source>
        <dbReference type="ARBA" id="ARBA00010528"/>
    </source>
</evidence>
<comment type="similarity">
    <text evidence="1 5">Belongs to the universal ribosomal protein uL4 family.</text>
</comment>
<dbReference type="InterPro" id="IPR002136">
    <property type="entry name" value="Ribosomal_uL4"/>
</dbReference>
<organism evidence="7">
    <name type="scientific">uncultured delta proteobacterium Rifle_16ft_4_minimus_809</name>
    <dbReference type="NCBI Taxonomy" id="1665185"/>
    <lineage>
        <taxon>Bacteria</taxon>
        <taxon>Deltaproteobacteria</taxon>
        <taxon>environmental samples</taxon>
    </lineage>
</organism>
<evidence type="ECO:0000256" key="5">
    <source>
        <dbReference type="HAMAP-Rule" id="MF_01328"/>
    </source>
</evidence>
<dbReference type="GO" id="GO:0005840">
    <property type="term" value="C:ribosome"/>
    <property type="evidence" value="ECO:0007669"/>
    <property type="project" value="UniProtKB-KW"/>
</dbReference>
<protein>
    <recommendedName>
        <fullName evidence="4 5">Large ribosomal subunit protein uL4</fullName>
    </recommendedName>
</protein>
<dbReference type="GO" id="GO:0003735">
    <property type="term" value="F:structural constituent of ribosome"/>
    <property type="evidence" value="ECO:0007669"/>
    <property type="project" value="InterPro"/>
</dbReference>
<keyword evidence="2 5" id="KW-0689">Ribosomal protein</keyword>
<comment type="function">
    <text evidence="5">One of the primary rRNA binding proteins, this protein initially binds near the 5'-end of the 23S rRNA. It is important during the early stages of 50S assembly. It makes multiple contacts with different domains of the 23S rRNA in the assembled 50S subunit and ribosome.</text>
</comment>
<name>A0A0H4TE55_9DELT</name>
<keyword evidence="5" id="KW-0699">rRNA-binding</keyword>
<dbReference type="NCBIfam" id="TIGR03953">
    <property type="entry name" value="rplD_bact"/>
    <property type="match status" value="1"/>
</dbReference>
<keyword evidence="5" id="KW-0694">RNA-binding</keyword>
<dbReference type="HAMAP" id="MF_01328_B">
    <property type="entry name" value="Ribosomal_uL4_B"/>
    <property type="match status" value="1"/>
</dbReference>
<dbReference type="AlphaFoldDB" id="A0A0H4TE55"/>
<dbReference type="PANTHER" id="PTHR10746:SF6">
    <property type="entry name" value="LARGE RIBOSOMAL SUBUNIT PROTEIN UL4M"/>
    <property type="match status" value="1"/>
</dbReference>
<dbReference type="GO" id="GO:0006412">
    <property type="term" value="P:translation"/>
    <property type="evidence" value="ECO:0007669"/>
    <property type="project" value="UniProtKB-UniRule"/>
</dbReference>
<dbReference type="GO" id="GO:0019843">
    <property type="term" value="F:rRNA binding"/>
    <property type="evidence" value="ECO:0007669"/>
    <property type="project" value="UniProtKB-UniRule"/>
</dbReference>
<gene>
    <name evidence="5" type="primary">rplD</name>
</gene>
<dbReference type="InterPro" id="IPR013005">
    <property type="entry name" value="Ribosomal_uL4-like"/>
</dbReference>
<comment type="function">
    <text evidence="5">Forms part of the polypeptide exit tunnel.</text>
</comment>
<reference evidence="7" key="1">
    <citation type="journal article" date="2015" name="ISME J.">
        <title>Aquifer environment selects for microbial species cohorts in sediment and groundwater.</title>
        <authorList>
            <person name="Hug L.A."/>
            <person name="Thomas B.C."/>
            <person name="Brown C.T."/>
            <person name="Frischkorn K.R."/>
            <person name="Williams K.H."/>
            <person name="Tringe S.G."/>
            <person name="Banfield J.F."/>
        </authorList>
    </citation>
    <scope>NUCLEOTIDE SEQUENCE</scope>
</reference>
<evidence type="ECO:0000256" key="3">
    <source>
        <dbReference type="ARBA" id="ARBA00023274"/>
    </source>
</evidence>
<accession>A0A0H4TE55</accession>
<dbReference type="Gene3D" id="3.40.1370.10">
    <property type="match status" value="1"/>
</dbReference>
<keyword evidence="3 5" id="KW-0687">Ribonucleoprotein</keyword>
<evidence type="ECO:0000313" key="7">
    <source>
        <dbReference type="EMBL" id="AKQ04862.1"/>
    </source>
</evidence>
<evidence type="ECO:0000256" key="2">
    <source>
        <dbReference type="ARBA" id="ARBA00022980"/>
    </source>
</evidence>
<dbReference type="Pfam" id="PF00573">
    <property type="entry name" value="Ribosomal_L4"/>
    <property type="match status" value="1"/>
</dbReference>
<comment type="subunit">
    <text evidence="5">Part of the 50S ribosomal subunit.</text>
</comment>
<evidence type="ECO:0000256" key="4">
    <source>
        <dbReference type="ARBA" id="ARBA00035244"/>
    </source>
</evidence>
<dbReference type="GO" id="GO:1990904">
    <property type="term" value="C:ribonucleoprotein complex"/>
    <property type="evidence" value="ECO:0007669"/>
    <property type="project" value="UniProtKB-KW"/>
</dbReference>
<sequence length="211" mass="23688">MPHLDVYDIEKKKVGEIDLSDLIFGSEVNEHLIHEVVKMQLANRRAGTAKTKTRAEVSGGDAKPWKQKGTGRARSGANTSPIWVRGGSAFGPKPRDYSYLVPKKVRRGALRSALSMKVNEGKIWIIKDFDLNEIKTSKALEILKRFDAEKALFVSHKELVNFEMSSRNLRKFKVIRPQGLNVYDILAYDKLLILESTASAFEGDVKGEVSE</sequence>
<dbReference type="PANTHER" id="PTHR10746">
    <property type="entry name" value="50S RIBOSOMAL PROTEIN L4"/>
    <property type="match status" value="1"/>
</dbReference>